<comment type="similarity">
    <text evidence="1">Belongs to the short-chain dehydrogenases/reductases (SDR) family.</text>
</comment>
<dbReference type="InterPro" id="IPR020904">
    <property type="entry name" value="Sc_DH/Rdtase_CS"/>
</dbReference>
<gene>
    <name evidence="3" type="ordered locus">Daci_0196</name>
</gene>
<name>A9BPH5_DELAS</name>
<evidence type="ECO:0000256" key="1">
    <source>
        <dbReference type="RuleBase" id="RU000363"/>
    </source>
</evidence>
<dbReference type="Proteomes" id="UP000000784">
    <property type="component" value="Chromosome"/>
</dbReference>
<dbReference type="SUPFAM" id="SSF51735">
    <property type="entry name" value="NAD(P)-binding Rossmann-fold domains"/>
    <property type="match status" value="1"/>
</dbReference>
<proteinExistence type="inferred from homology"/>
<protein>
    <submittedName>
        <fullName evidence="3">Short-chain dehydrogenase/reductase SDR</fullName>
    </submittedName>
</protein>
<dbReference type="KEGG" id="dac:Daci_0196"/>
<evidence type="ECO:0000259" key="2">
    <source>
        <dbReference type="SMART" id="SM00822"/>
    </source>
</evidence>
<reference evidence="4" key="2">
    <citation type="submission" date="2007-11" db="EMBL/GenBank/DDBJ databases">
        <title>Complete sequence of Delftia acidovorans DSM 14801 / SPH-1.</title>
        <authorList>
            <person name="Copeland A."/>
            <person name="Lucas S."/>
            <person name="Lapidus A."/>
            <person name="Barry K."/>
            <person name="Glavina del Rio T."/>
            <person name="Dalin E."/>
            <person name="Tice H."/>
            <person name="Pitluck S."/>
            <person name="Lowry S."/>
            <person name="Clum A."/>
            <person name="Schmutz J."/>
            <person name="Larimer F."/>
            <person name="Land M."/>
            <person name="Hauser L."/>
            <person name="Kyrpides N."/>
            <person name="Kim E."/>
            <person name="Schleheck D."/>
            <person name="Richardson P."/>
        </authorList>
    </citation>
    <scope>NUCLEOTIDE SEQUENCE [LARGE SCALE GENOMIC DNA]</scope>
    <source>
        <strain evidence="4">DSM 14801 / SPH-1</strain>
    </source>
</reference>
<feature type="domain" description="Ketoreductase" evidence="2">
    <location>
        <begin position="38"/>
        <end position="234"/>
    </location>
</feature>
<sequence>MIGEWRGAAFAGILGPDFFPTNTERGRQAMAQKMMQDKVVVVTGAGGGIGRDMALAMAAEGAKVVVNDIGTSTTGEGTDAGPAQKVVDEIKAAGGQAVANTDSVAEAASAGRIVQCAVDSFGRIDGVVNNAGILRDRFFHKMSLDEWDAVIKVHLYGSYYMSRAAANHFKEQESGAFVHMTSTSGLIGNLGQANYSAAKLGLTALSKSIALDMQKFNVRSNCIAPFAWSRMIGSIPTDTPEQQARVAKIQQMTPNKIAPLAVYLLSDAARDVNAQVFAVRNNEIFVMSQPRPLRSVHRSEGWSPQFIAEHGMPALKASFVPLDRSADVFSWDPV</sequence>
<dbReference type="InterPro" id="IPR051687">
    <property type="entry name" value="Peroxisomal_Beta-Oxidation"/>
</dbReference>
<dbReference type="InterPro" id="IPR036291">
    <property type="entry name" value="NAD(P)-bd_dom_sf"/>
</dbReference>
<dbReference type="PROSITE" id="PS00061">
    <property type="entry name" value="ADH_SHORT"/>
    <property type="match status" value="1"/>
</dbReference>
<dbReference type="EMBL" id="CP000884">
    <property type="protein sequence ID" value="ABX32842.1"/>
    <property type="molecule type" value="Genomic_DNA"/>
</dbReference>
<dbReference type="PRINTS" id="PR00081">
    <property type="entry name" value="GDHRDH"/>
</dbReference>
<dbReference type="InterPro" id="IPR002347">
    <property type="entry name" value="SDR_fam"/>
</dbReference>
<dbReference type="SMART" id="SM00822">
    <property type="entry name" value="PKS_KR"/>
    <property type="match status" value="1"/>
</dbReference>
<dbReference type="STRING" id="398578.Daci_0196"/>
<keyword evidence="4" id="KW-1185">Reference proteome</keyword>
<dbReference type="Gene3D" id="3.40.50.720">
    <property type="entry name" value="NAD(P)-binding Rossmann-like Domain"/>
    <property type="match status" value="1"/>
</dbReference>
<dbReference type="HOGENOM" id="CLU_010194_1_3_4"/>
<evidence type="ECO:0000313" key="4">
    <source>
        <dbReference type="Proteomes" id="UP000000784"/>
    </source>
</evidence>
<reference evidence="3 4" key="1">
    <citation type="journal article" date="2004" name="Appl. Environ. Microbiol.">
        <title>Mineralization of individual congeners of linear alkylbenzenesulfonate by defined pairs of heterotrophic bacteria.</title>
        <authorList>
            <person name="Schleheck D."/>
            <person name="Knepper T.P."/>
            <person name="Fischer K."/>
            <person name="Cook A.M."/>
        </authorList>
    </citation>
    <scope>NUCLEOTIDE SEQUENCE [LARGE SCALE GENOMIC DNA]</scope>
    <source>
        <strain evidence="4">DSM 14801 / SPH-1</strain>
    </source>
</reference>
<evidence type="ECO:0000313" key="3">
    <source>
        <dbReference type="EMBL" id="ABX32842.1"/>
    </source>
</evidence>
<dbReference type="PRINTS" id="PR00080">
    <property type="entry name" value="SDRFAMILY"/>
</dbReference>
<dbReference type="PANTHER" id="PTHR45024:SF3">
    <property type="entry name" value="BLL2957 PROTEIN"/>
    <property type="match status" value="1"/>
</dbReference>
<dbReference type="AlphaFoldDB" id="A9BPH5"/>
<dbReference type="Pfam" id="PF00106">
    <property type="entry name" value="adh_short"/>
    <property type="match status" value="1"/>
</dbReference>
<accession>A9BPH5</accession>
<dbReference type="eggNOG" id="COG1028">
    <property type="taxonomic scope" value="Bacteria"/>
</dbReference>
<dbReference type="PANTHER" id="PTHR45024">
    <property type="entry name" value="DEHYDROGENASES, SHORT CHAIN"/>
    <property type="match status" value="1"/>
</dbReference>
<organism evidence="3 4">
    <name type="scientific">Delftia acidovorans (strain DSM 14801 / SPH-1)</name>
    <dbReference type="NCBI Taxonomy" id="398578"/>
    <lineage>
        <taxon>Bacteria</taxon>
        <taxon>Pseudomonadati</taxon>
        <taxon>Pseudomonadota</taxon>
        <taxon>Betaproteobacteria</taxon>
        <taxon>Burkholderiales</taxon>
        <taxon>Comamonadaceae</taxon>
        <taxon>Delftia</taxon>
    </lineage>
</organism>
<dbReference type="InterPro" id="IPR057326">
    <property type="entry name" value="KR_dom"/>
</dbReference>